<dbReference type="NCBIfam" id="TIGR01434">
    <property type="entry name" value="glu_cys_ligase"/>
    <property type="match status" value="1"/>
</dbReference>
<comment type="caution">
    <text evidence="11">The sequence shown here is derived from an EMBL/GenBank/DDBJ whole genome shotgun (WGS) entry which is preliminary data.</text>
</comment>
<evidence type="ECO:0000256" key="3">
    <source>
        <dbReference type="ARBA" id="ARBA00022598"/>
    </source>
</evidence>
<dbReference type="EMBL" id="JMSZ01000010">
    <property type="protein sequence ID" value="KDE41070.1"/>
    <property type="molecule type" value="Genomic_DNA"/>
</dbReference>
<evidence type="ECO:0000256" key="1">
    <source>
        <dbReference type="ARBA" id="ARBA00005006"/>
    </source>
</evidence>
<evidence type="ECO:0000259" key="10">
    <source>
        <dbReference type="Pfam" id="PF04262"/>
    </source>
</evidence>
<evidence type="ECO:0000256" key="4">
    <source>
        <dbReference type="ARBA" id="ARBA00022684"/>
    </source>
</evidence>
<dbReference type="RefSeq" id="WP_036543314.1">
    <property type="nucleotide sequence ID" value="NZ_JMSZ01000010.1"/>
</dbReference>
<keyword evidence="5 8" id="KW-0547">Nucleotide-binding</keyword>
<dbReference type="PATRIC" id="fig|267850.7.peg.371"/>
<dbReference type="GO" id="GO:0004357">
    <property type="term" value="F:glutamate-cysteine ligase activity"/>
    <property type="evidence" value="ECO:0007669"/>
    <property type="project" value="UniProtKB-UniRule"/>
</dbReference>
<dbReference type="UniPathway" id="UPA00142">
    <property type="reaction ID" value="UER00209"/>
</dbReference>
<evidence type="ECO:0000256" key="8">
    <source>
        <dbReference type="HAMAP-Rule" id="MF_00578"/>
    </source>
</evidence>
<dbReference type="GO" id="GO:0005524">
    <property type="term" value="F:ATP binding"/>
    <property type="evidence" value="ECO:0007669"/>
    <property type="project" value="UniProtKB-KW"/>
</dbReference>
<dbReference type="STRING" id="267850.ADINL_0375"/>
<dbReference type="SUPFAM" id="SSF55931">
    <property type="entry name" value="Glutamine synthetase/guanido kinase"/>
    <property type="match status" value="1"/>
</dbReference>
<evidence type="ECO:0000313" key="12">
    <source>
        <dbReference type="Proteomes" id="UP000027318"/>
    </source>
</evidence>
<keyword evidence="12" id="KW-1185">Reference proteome</keyword>
<reference evidence="11 12" key="1">
    <citation type="journal article" date="2005" name="Int. J. Syst. Evol. Microbiol.">
        <title>Nitrincola lacisaponensis gen. nov., sp. nov., a novel alkaliphilic bacterium isolated from an alkaline, saline lake.</title>
        <authorList>
            <person name="Dimitriu P.A."/>
            <person name="Shukla S.K."/>
            <person name="Conradt J."/>
            <person name="Marquez M.C."/>
            <person name="Ventosa A."/>
            <person name="Maglia A."/>
            <person name="Peyton B.M."/>
            <person name="Pinkart H.C."/>
            <person name="Mormile M.R."/>
        </authorList>
    </citation>
    <scope>NUCLEOTIDE SEQUENCE [LARGE SCALE GENOMIC DNA]</scope>
    <source>
        <strain evidence="11 12">4CA</strain>
    </source>
</reference>
<dbReference type="GO" id="GO:0006750">
    <property type="term" value="P:glutathione biosynthetic process"/>
    <property type="evidence" value="ECO:0007669"/>
    <property type="project" value="UniProtKB-UniRule"/>
</dbReference>
<keyword evidence="4 8" id="KW-0317">Glutathione biosynthesis</keyword>
<dbReference type="InterPro" id="IPR014746">
    <property type="entry name" value="Gln_synth/guanido_kin_cat_dom"/>
</dbReference>
<dbReference type="Pfam" id="PF04262">
    <property type="entry name" value="Glu_cys_ligase"/>
    <property type="match status" value="1"/>
</dbReference>
<comment type="catalytic activity">
    <reaction evidence="7 8 9">
        <text>L-cysteine + L-glutamate + ATP = gamma-L-glutamyl-L-cysteine + ADP + phosphate + H(+)</text>
        <dbReference type="Rhea" id="RHEA:13285"/>
        <dbReference type="ChEBI" id="CHEBI:15378"/>
        <dbReference type="ChEBI" id="CHEBI:29985"/>
        <dbReference type="ChEBI" id="CHEBI:30616"/>
        <dbReference type="ChEBI" id="CHEBI:35235"/>
        <dbReference type="ChEBI" id="CHEBI:43474"/>
        <dbReference type="ChEBI" id="CHEBI:58173"/>
        <dbReference type="ChEBI" id="CHEBI:456216"/>
        <dbReference type="EC" id="6.3.2.2"/>
    </reaction>
</comment>
<organism evidence="11 12">
    <name type="scientific">Nitrincola lacisaponensis</name>
    <dbReference type="NCBI Taxonomy" id="267850"/>
    <lineage>
        <taxon>Bacteria</taxon>
        <taxon>Pseudomonadati</taxon>
        <taxon>Pseudomonadota</taxon>
        <taxon>Gammaproteobacteria</taxon>
        <taxon>Oceanospirillales</taxon>
        <taxon>Oceanospirillaceae</taxon>
        <taxon>Nitrincola</taxon>
    </lineage>
</organism>
<accession>A0A063Y7I5</accession>
<dbReference type="PANTHER" id="PTHR38761:SF1">
    <property type="entry name" value="GLUTAMATE--CYSTEINE LIGASE"/>
    <property type="match status" value="1"/>
</dbReference>
<gene>
    <name evidence="8" type="primary">gshA</name>
    <name evidence="11" type="ORF">ADINL_0375</name>
</gene>
<keyword evidence="3 8" id="KW-0436">Ligase</keyword>
<keyword evidence="6 8" id="KW-0067">ATP-binding</keyword>
<sequence>MPASLDHNLNQLLRNGSIQLLTQLQHGLEKEGLRVTPSGHLAQSAHPKGLGSALTHSEITTDYSEALLEFITPVFQNTEDMLNHLSDLHRFSYEVLQDELIWCASMPCDIQSEAEIPIAYYGDSNIGRLKHIYRVGLQHRYGKMMQTIAGIHYNFSLPEQLWPAYQAICNDHGSMQDFRSASYFRLIRNFRRFSWLLLYLFGASPALCKSFMGEQPHNLETLARDTLYQPWATSLRMSDLGYSNRIQSSLNICYNRLDSYTDSLQRAIRTSHPAYERLGVKVQGEYRQLNSNILQIENEYYSDIRPKRVTESGEKPVQALLSRGVQYIEVRNTDINPLLPIGISAEQASFMDAFLVTCLLCNDAELSDRECNLIAENHQRIVNRGRQPDLTLLSAQGEVSREQLGQDILEQIARTASVLDEANQTQRYSHAVTLQREKLRTPELTPSAQVLEALRQHGGSYHHWIRDLSQQHRQTLMQEPLEPGLKARLLTEAHTSLLEQASIETADTLSFDAFLARYNQA</sequence>
<dbReference type="Proteomes" id="UP000027318">
    <property type="component" value="Unassembled WGS sequence"/>
</dbReference>
<dbReference type="EC" id="6.3.2.2" evidence="8"/>
<dbReference type="AlphaFoldDB" id="A0A063Y7I5"/>
<dbReference type="Gene3D" id="3.30.590.20">
    <property type="match status" value="1"/>
</dbReference>
<protein>
    <recommendedName>
        <fullName evidence="8">Glutamate--cysteine ligase</fullName>
        <ecNumber evidence="8">6.3.2.2</ecNumber>
    </recommendedName>
    <alternativeName>
        <fullName evidence="8">Gamma-ECS</fullName>
        <shortName evidence="8">GCS</shortName>
    </alternativeName>
    <alternativeName>
        <fullName evidence="8">Gamma-glutamylcysteine synthetase</fullName>
    </alternativeName>
</protein>
<name>A0A063Y7I5_9GAMM</name>
<comment type="similarity">
    <text evidence="2 8">Belongs to the glutamate--cysteine ligase type 1 family. Type 1 subfamily.</text>
</comment>
<dbReference type="InterPro" id="IPR006334">
    <property type="entry name" value="Glut_cys_ligase"/>
</dbReference>
<dbReference type="OrthoDB" id="9803907at2"/>
<dbReference type="HAMAP" id="MF_00578">
    <property type="entry name" value="Glu_cys_ligase"/>
    <property type="match status" value="1"/>
</dbReference>
<evidence type="ECO:0000256" key="2">
    <source>
        <dbReference type="ARBA" id="ARBA00008772"/>
    </source>
</evidence>
<evidence type="ECO:0000313" key="11">
    <source>
        <dbReference type="EMBL" id="KDE41070.1"/>
    </source>
</evidence>
<dbReference type="GO" id="GO:0005829">
    <property type="term" value="C:cytosol"/>
    <property type="evidence" value="ECO:0007669"/>
    <property type="project" value="TreeGrafter"/>
</dbReference>
<dbReference type="GO" id="GO:0046872">
    <property type="term" value="F:metal ion binding"/>
    <property type="evidence" value="ECO:0007669"/>
    <property type="project" value="TreeGrafter"/>
</dbReference>
<evidence type="ECO:0000256" key="9">
    <source>
        <dbReference type="RuleBase" id="RU004391"/>
    </source>
</evidence>
<dbReference type="PANTHER" id="PTHR38761">
    <property type="entry name" value="GLUTAMATE--CYSTEINE LIGASE"/>
    <property type="match status" value="1"/>
</dbReference>
<feature type="domain" description="Glutamate--cysteine ligase" evidence="10">
    <location>
        <begin position="10"/>
        <end position="381"/>
    </location>
</feature>
<evidence type="ECO:0000256" key="7">
    <source>
        <dbReference type="ARBA" id="ARBA00048819"/>
    </source>
</evidence>
<dbReference type="InterPro" id="IPR007370">
    <property type="entry name" value="Glu_cys_ligase"/>
</dbReference>
<evidence type="ECO:0000256" key="6">
    <source>
        <dbReference type="ARBA" id="ARBA00022840"/>
    </source>
</evidence>
<comment type="pathway">
    <text evidence="1 8 9">Sulfur metabolism; glutathione biosynthesis; glutathione from L-cysteine and L-glutamate: step 1/2.</text>
</comment>
<proteinExistence type="inferred from homology"/>
<evidence type="ECO:0000256" key="5">
    <source>
        <dbReference type="ARBA" id="ARBA00022741"/>
    </source>
</evidence>